<dbReference type="PIRSF" id="PIRSF005859">
    <property type="entry name" value="PBR"/>
    <property type="match status" value="1"/>
</dbReference>
<dbReference type="InterPro" id="IPR038330">
    <property type="entry name" value="TspO/MBR-related_sf"/>
</dbReference>
<evidence type="ECO:0000256" key="5">
    <source>
        <dbReference type="ARBA" id="ARBA00023136"/>
    </source>
</evidence>
<evidence type="ECO:0000256" key="2">
    <source>
        <dbReference type="ARBA" id="ARBA00007524"/>
    </source>
</evidence>
<evidence type="ECO:0000256" key="3">
    <source>
        <dbReference type="ARBA" id="ARBA00022692"/>
    </source>
</evidence>
<comment type="similarity">
    <text evidence="2">Belongs to the TspO/BZRP family.</text>
</comment>
<keyword evidence="4 6" id="KW-1133">Transmembrane helix</keyword>
<sequence>MQNKTEILTATAAAVGASAAAGSVATKTDSLWYLTRRKPAFQPPAWLFPVAWTALYVDIAAVTGTTLVELKEQGKEEEFKRLAGALGLNLALNTGWCFLFFRGKKPALATAEAAALAASSADLVRRCVEVKPKRGWWLAPYAAWTGFATVLTGAIWLKNRKK</sequence>
<dbReference type="GO" id="GO:0033013">
    <property type="term" value="P:tetrapyrrole metabolic process"/>
    <property type="evidence" value="ECO:0007669"/>
    <property type="project" value="UniProtKB-ARBA"/>
</dbReference>
<dbReference type="AlphaFoldDB" id="A0A4P7QGE5"/>
<evidence type="ECO:0000256" key="4">
    <source>
        <dbReference type="ARBA" id="ARBA00022989"/>
    </source>
</evidence>
<dbReference type="FunFam" id="1.20.1260.100:FF:000001">
    <property type="entry name" value="translocator protein 2"/>
    <property type="match status" value="1"/>
</dbReference>
<dbReference type="InterPro" id="IPR004307">
    <property type="entry name" value="TspO_MBR"/>
</dbReference>
<dbReference type="PANTHER" id="PTHR10057:SF0">
    <property type="entry name" value="TRANSLOCATOR PROTEIN"/>
    <property type="match status" value="1"/>
</dbReference>
<protein>
    <submittedName>
        <fullName evidence="7">TspO/MBR family protein</fullName>
    </submittedName>
</protein>
<dbReference type="PANTHER" id="PTHR10057">
    <property type="entry name" value="PERIPHERAL-TYPE BENZODIAZEPINE RECEPTOR"/>
    <property type="match status" value="1"/>
</dbReference>
<evidence type="ECO:0000313" key="7">
    <source>
        <dbReference type="EMBL" id="QCB28520.1"/>
    </source>
</evidence>
<dbReference type="CDD" id="cd15904">
    <property type="entry name" value="TSPO_MBR"/>
    <property type="match status" value="1"/>
</dbReference>
<dbReference type="Proteomes" id="UP000296352">
    <property type="component" value="Chromosome"/>
</dbReference>
<reference evidence="7 8" key="1">
    <citation type="submission" date="2019-04" db="EMBL/GenBank/DDBJ databases">
        <title>Corynebacterium endometrii sp. nov., isolated from the uterus of a cow with endometritis.</title>
        <authorList>
            <person name="Ballas P."/>
            <person name="Ruckert C."/>
            <person name="Wagener K."/>
            <person name="Drillich M."/>
            <person name="Kaempfer P."/>
            <person name="Busse H.-J."/>
            <person name="Ehling-Schulz M."/>
        </authorList>
    </citation>
    <scope>NUCLEOTIDE SEQUENCE [LARGE SCALE GENOMIC DNA]</scope>
    <source>
        <strain evidence="7 8">LMM-1653</strain>
    </source>
</reference>
<keyword evidence="3 6" id="KW-0812">Transmembrane</keyword>
<comment type="subcellular location">
    <subcellularLocation>
        <location evidence="1">Membrane</location>
        <topology evidence="1">Multi-pass membrane protein</topology>
    </subcellularLocation>
</comment>
<accession>A0A4P7QGE5</accession>
<dbReference type="RefSeq" id="WP_136141250.1">
    <property type="nucleotide sequence ID" value="NZ_CP039247.1"/>
</dbReference>
<evidence type="ECO:0000256" key="1">
    <source>
        <dbReference type="ARBA" id="ARBA00004141"/>
    </source>
</evidence>
<evidence type="ECO:0000313" key="8">
    <source>
        <dbReference type="Proteomes" id="UP000296352"/>
    </source>
</evidence>
<dbReference type="KEGG" id="cee:CENDO_06205"/>
<dbReference type="GO" id="GO:0016020">
    <property type="term" value="C:membrane"/>
    <property type="evidence" value="ECO:0007669"/>
    <property type="project" value="UniProtKB-SubCell"/>
</dbReference>
<keyword evidence="8" id="KW-1185">Reference proteome</keyword>
<dbReference type="EMBL" id="CP039247">
    <property type="protein sequence ID" value="QCB28520.1"/>
    <property type="molecule type" value="Genomic_DNA"/>
</dbReference>
<keyword evidence="5 6" id="KW-0472">Membrane</keyword>
<dbReference type="Pfam" id="PF03073">
    <property type="entry name" value="TspO_MBR"/>
    <property type="match status" value="1"/>
</dbReference>
<feature type="transmembrane region" description="Helical" evidence="6">
    <location>
        <begin position="82"/>
        <end position="101"/>
    </location>
</feature>
<feature type="transmembrane region" description="Helical" evidence="6">
    <location>
        <begin position="46"/>
        <end position="70"/>
    </location>
</feature>
<organism evidence="7 8">
    <name type="scientific">Corynebacterium endometrii</name>
    <dbReference type="NCBI Taxonomy" id="2488819"/>
    <lineage>
        <taxon>Bacteria</taxon>
        <taxon>Bacillati</taxon>
        <taxon>Actinomycetota</taxon>
        <taxon>Actinomycetes</taxon>
        <taxon>Mycobacteriales</taxon>
        <taxon>Corynebacteriaceae</taxon>
        <taxon>Corynebacterium</taxon>
    </lineage>
</organism>
<name>A0A4P7QGE5_9CORY</name>
<gene>
    <name evidence="7" type="ORF">CENDO_06205</name>
</gene>
<evidence type="ECO:0000256" key="6">
    <source>
        <dbReference type="SAM" id="Phobius"/>
    </source>
</evidence>
<feature type="transmembrane region" description="Helical" evidence="6">
    <location>
        <begin position="138"/>
        <end position="157"/>
    </location>
</feature>
<proteinExistence type="inferred from homology"/>
<dbReference type="OrthoDB" id="9774199at2"/>
<dbReference type="Gene3D" id="1.20.1260.100">
    <property type="entry name" value="TspO/MBR protein"/>
    <property type="match status" value="1"/>
</dbReference>